<dbReference type="Proteomes" id="UP000001073">
    <property type="component" value="Chromosome 9"/>
</dbReference>
<dbReference type="GeneTree" id="ENSGT00390000004874"/>
<reference evidence="13" key="2">
    <citation type="submission" date="2025-08" db="UniProtKB">
        <authorList>
            <consortium name="Ensembl"/>
        </authorList>
    </citation>
    <scope>IDENTIFICATION</scope>
</reference>
<proteinExistence type="inferred from homology"/>
<keyword evidence="6" id="KW-0130">Cell adhesion</keyword>
<dbReference type="EMBL" id="ADFV01030377">
    <property type="status" value="NOT_ANNOTATED_CDS"/>
    <property type="molecule type" value="Genomic_DNA"/>
</dbReference>
<evidence type="ECO:0000256" key="3">
    <source>
        <dbReference type="ARBA" id="ARBA00022525"/>
    </source>
</evidence>
<comment type="similarity">
    <text evidence="2">Belongs to the glycosyl hydrolase 79 family.</text>
</comment>
<evidence type="ECO:0000256" key="8">
    <source>
        <dbReference type="ARBA" id="ARBA00023180"/>
    </source>
</evidence>
<keyword evidence="4 12" id="KW-0732">Signal</keyword>
<evidence type="ECO:0000313" key="13">
    <source>
        <dbReference type="Ensembl" id="ENSNLEP00000023765.2"/>
    </source>
</evidence>
<dbReference type="EMBL" id="ADFV01030375">
    <property type="status" value="NOT_ANNOTATED_CDS"/>
    <property type="molecule type" value="Genomic_DNA"/>
</dbReference>
<dbReference type="FunFam" id="3.20.20.80:FF:000167">
    <property type="entry name" value="Heparanase"/>
    <property type="match status" value="1"/>
</dbReference>
<evidence type="ECO:0000313" key="14">
    <source>
        <dbReference type="Proteomes" id="UP000001073"/>
    </source>
</evidence>
<evidence type="ECO:0000256" key="2">
    <source>
        <dbReference type="ARBA" id="ARBA00009800"/>
    </source>
</evidence>
<gene>
    <name evidence="13" type="primary">HPSE</name>
</gene>
<dbReference type="EMBL" id="ADFV01030378">
    <property type="status" value="NOT_ANNOTATED_CDS"/>
    <property type="molecule type" value="Genomic_DNA"/>
</dbReference>
<dbReference type="EMBL" id="ADFV01030374">
    <property type="status" value="NOT_ANNOTATED_CDS"/>
    <property type="molecule type" value="Genomic_DNA"/>
</dbReference>
<keyword evidence="14" id="KW-1185">Reference proteome</keyword>
<keyword evidence="3" id="KW-0964">Secreted</keyword>
<comment type="subcellular location">
    <subcellularLocation>
        <location evidence="1">Secreted</location>
    </subcellularLocation>
</comment>
<dbReference type="PANTHER" id="PTHR46145">
    <property type="entry name" value="HEPARANASE"/>
    <property type="match status" value="1"/>
</dbReference>
<dbReference type="SUPFAM" id="SSF51445">
    <property type="entry name" value="(Trans)glycosidases"/>
    <property type="match status" value="1"/>
</dbReference>
<dbReference type="FunFam" id="3.20.20.80:FF:000161">
    <property type="entry name" value="Heparanase"/>
    <property type="match status" value="1"/>
</dbReference>
<dbReference type="GO" id="GO:0031012">
    <property type="term" value="C:extracellular matrix"/>
    <property type="evidence" value="ECO:0007669"/>
    <property type="project" value="TreeGrafter"/>
</dbReference>
<sequence>MLLRSKPALPPPLLLLLLGPLGPLSPGALPRPAQAQDVVDLDFFTQQPLHLVSPSFLSVTIDANLATDPRFLIFLGSPKLRTLARGLSPAYLRFGGTKTDFLIFDPKKESTFEERSYWQSQVNQDICKYGSIPLDVEEKLRLEWPYQEQLLLREHYQKKFKNSTYSKPNSFLKKADIFINGSQLGEDFIQLHKLLRKSTFKNAKLYGPDVGQPRRKTAKMLKSFLKAGGEVIDSVTWHHYYLNGRTATKEDFLNPGVLDIFISSVQKVFQVVESTRPGKKVWLGETSSAYGGGAPLLSDTFAAGFMWLDKLGLSARMGIEVVMRQVFFGAGNYHLVDENFDPLPDYWLSLLFKKLVGTRVLMASVKGSKRRKLRVYLHCTNTDNPRYKEGDLTLYAINLHNVTKYLRLPYPFFNKQVDKYLLRPLGPHGLLSKSVQLNGQTLKMVDDQTLPPLMEKPLRPGSSLGLPAFSYSFFVIRNAKAAACI</sequence>
<dbReference type="InterPro" id="IPR005199">
    <property type="entry name" value="Glyco_hydro_79"/>
</dbReference>
<organism evidence="13 14">
    <name type="scientific">Nomascus leucogenys</name>
    <name type="common">Northern white-cheeked gibbon</name>
    <name type="synonym">Hylobates leucogenys</name>
    <dbReference type="NCBI Taxonomy" id="61853"/>
    <lineage>
        <taxon>Eukaryota</taxon>
        <taxon>Metazoa</taxon>
        <taxon>Chordata</taxon>
        <taxon>Craniata</taxon>
        <taxon>Vertebrata</taxon>
        <taxon>Euteleostomi</taxon>
        <taxon>Mammalia</taxon>
        <taxon>Eutheria</taxon>
        <taxon>Euarchontoglires</taxon>
        <taxon>Primates</taxon>
        <taxon>Haplorrhini</taxon>
        <taxon>Catarrhini</taxon>
        <taxon>Hylobatidae</taxon>
        <taxon>Nomascus</taxon>
    </lineage>
</organism>
<dbReference type="GeneID" id="100596185"/>
<dbReference type="AlphaFoldDB" id="M3ZAM8"/>
<reference evidence="13" key="3">
    <citation type="submission" date="2025-09" db="UniProtKB">
        <authorList>
            <consortium name="Ensembl"/>
        </authorList>
    </citation>
    <scope>IDENTIFICATION</scope>
</reference>
<protein>
    <recommendedName>
        <fullName evidence="11">Heparanase</fullName>
        <ecNumber evidence="10">3.2.1.166</ecNumber>
    </recommendedName>
</protein>
<dbReference type="OrthoDB" id="726732at2759"/>
<dbReference type="GO" id="GO:0016020">
    <property type="term" value="C:membrane"/>
    <property type="evidence" value="ECO:0007669"/>
    <property type="project" value="InterPro"/>
</dbReference>
<dbReference type="GO" id="GO:0016798">
    <property type="term" value="F:hydrolase activity, acting on glycosyl bonds"/>
    <property type="evidence" value="ECO:0007669"/>
    <property type="project" value="InterPro"/>
</dbReference>
<dbReference type="EMBL" id="ADFV01030380">
    <property type="status" value="NOT_ANNOTATED_CDS"/>
    <property type="molecule type" value="Genomic_DNA"/>
</dbReference>
<dbReference type="EMBL" id="ADFV01030376">
    <property type="status" value="NOT_ANNOTATED_CDS"/>
    <property type="molecule type" value="Genomic_DNA"/>
</dbReference>
<evidence type="ECO:0000256" key="6">
    <source>
        <dbReference type="ARBA" id="ARBA00022889"/>
    </source>
</evidence>
<reference evidence="13 14" key="1">
    <citation type="submission" date="2012-10" db="EMBL/GenBank/DDBJ databases">
        <authorList>
            <consortium name="Gibbon Genome Sequencing Consortium"/>
        </authorList>
    </citation>
    <scope>NUCLEOTIDE SEQUENCE [LARGE SCALE GENOMIC DNA]</scope>
</reference>
<dbReference type="EMBL" id="ADFV01030379">
    <property type="status" value="NOT_ANNOTATED_CDS"/>
    <property type="molecule type" value="Genomic_DNA"/>
</dbReference>
<evidence type="ECO:0000256" key="5">
    <source>
        <dbReference type="ARBA" id="ARBA00022801"/>
    </source>
</evidence>
<keyword evidence="5" id="KW-0378">Hydrolase</keyword>
<dbReference type="PANTHER" id="PTHR46145:SF3">
    <property type="entry name" value="HEPARANASE"/>
    <property type="match status" value="1"/>
</dbReference>
<feature type="signal peptide" evidence="12">
    <location>
        <begin position="1"/>
        <end position="35"/>
    </location>
</feature>
<comment type="catalytic activity">
    <reaction evidence="9">
        <text>endohydrolysis of (1-&gt;4)-beta-D-glycosidic bonds of heparan sulfate chains in heparan sulfate proteoglycan.</text>
        <dbReference type="EC" id="3.2.1.166"/>
    </reaction>
</comment>
<feature type="chain" id="PRO_5014153567" description="Heparanase" evidence="12">
    <location>
        <begin position="36"/>
        <end position="485"/>
    </location>
</feature>
<name>M3ZAM8_NOMLE</name>
<evidence type="ECO:0000256" key="7">
    <source>
        <dbReference type="ARBA" id="ARBA00023157"/>
    </source>
</evidence>
<accession>M3ZAM8</accession>
<dbReference type="Gene3D" id="3.20.20.80">
    <property type="entry name" value="Glycosidases"/>
    <property type="match status" value="2"/>
</dbReference>
<dbReference type="Pfam" id="PF03662">
    <property type="entry name" value="Glyco_hydro_79n"/>
    <property type="match status" value="1"/>
</dbReference>
<dbReference type="GO" id="GO:0005615">
    <property type="term" value="C:extracellular space"/>
    <property type="evidence" value="ECO:0007669"/>
    <property type="project" value="TreeGrafter"/>
</dbReference>
<dbReference type="Ensembl" id="ENSNLET00000032139.2">
    <property type="protein sequence ID" value="ENSNLEP00000023765.2"/>
    <property type="gene ID" value="ENSNLEG00000009047.3"/>
</dbReference>
<evidence type="ECO:0000256" key="11">
    <source>
        <dbReference type="ARBA" id="ARBA00040414"/>
    </source>
</evidence>
<dbReference type="GO" id="GO:0007160">
    <property type="term" value="P:cell-matrix adhesion"/>
    <property type="evidence" value="ECO:0007669"/>
    <property type="project" value="TreeGrafter"/>
</dbReference>
<dbReference type="InterPro" id="IPR017853">
    <property type="entry name" value="GH"/>
</dbReference>
<evidence type="ECO:0000256" key="9">
    <source>
        <dbReference type="ARBA" id="ARBA00036917"/>
    </source>
</evidence>
<evidence type="ECO:0000256" key="10">
    <source>
        <dbReference type="ARBA" id="ARBA00039100"/>
    </source>
</evidence>
<dbReference type="EC" id="3.2.1.166" evidence="10"/>
<evidence type="ECO:0000256" key="1">
    <source>
        <dbReference type="ARBA" id="ARBA00004613"/>
    </source>
</evidence>
<dbReference type="CTD" id="10855"/>
<keyword evidence="7" id="KW-1015">Disulfide bond</keyword>
<dbReference type="GO" id="GO:0060055">
    <property type="term" value="P:angiogenesis involved in wound healing"/>
    <property type="evidence" value="ECO:0007669"/>
    <property type="project" value="TreeGrafter"/>
</dbReference>
<keyword evidence="8" id="KW-0325">Glycoprotein</keyword>
<evidence type="ECO:0000256" key="12">
    <source>
        <dbReference type="SAM" id="SignalP"/>
    </source>
</evidence>
<evidence type="ECO:0000256" key="4">
    <source>
        <dbReference type="ARBA" id="ARBA00022729"/>
    </source>
</evidence>